<evidence type="ECO:0000313" key="2">
    <source>
        <dbReference type="EMBL" id="MBN8660918.1"/>
    </source>
</evidence>
<dbReference type="AlphaFoldDB" id="A0A8J7PIE4"/>
<protein>
    <submittedName>
        <fullName evidence="2">DnaJ domain-containing protein</fullName>
    </submittedName>
</protein>
<sequence>MKRSKVTHYEILGVLPTVSADEIKQAYRSLVKSKHPDLSYTDKSDNQVVSETEFMMSVNEAYSVLIDVDKRADYDLTIFSHRTPTIPKHAQDSLDEERARERFLRAVFNPLKRSIATVLKKYKAKLQMLSQDIYAEDLLEDFEQYVEEIERTLLKASREFTDNPPPMTLIPAVQWMRHAIAQASDGLDELRYFLGNYDYDHLAMADNLFKIAAEHLVKAGSLAKLGAQI</sequence>
<gene>
    <name evidence="2" type="ORF">J0M35_11165</name>
</gene>
<dbReference type="Proteomes" id="UP000664277">
    <property type="component" value="Unassembled WGS sequence"/>
</dbReference>
<dbReference type="PRINTS" id="PR00625">
    <property type="entry name" value="JDOMAIN"/>
</dbReference>
<dbReference type="PANTHER" id="PTHR44240">
    <property type="entry name" value="DNAJ DOMAIN (PROKARYOTIC HEAT SHOCK PROTEIN)-RELATED"/>
    <property type="match status" value="1"/>
</dbReference>
<dbReference type="InterPro" id="IPR036869">
    <property type="entry name" value="J_dom_sf"/>
</dbReference>
<dbReference type="SMART" id="SM00271">
    <property type="entry name" value="DnaJ"/>
    <property type="match status" value="1"/>
</dbReference>
<dbReference type="InterPro" id="IPR001623">
    <property type="entry name" value="DnaJ_domain"/>
</dbReference>
<dbReference type="PROSITE" id="PS50076">
    <property type="entry name" value="DNAJ_2"/>
    <property type="match status" value="1"/>
</dbReference>
<organism evidence="2 3">
    <name type="scientific">Candidatus Obscuribacter phosphatis</name>
    <dbReference type="NCBI Taxonomy" id="1906157"/>
    <lineage>
        <taxon>Bacteria</taxon>
        <taxon>Bacillati</taxon>
        <taxon>Candidatus Melainabacteria</taxon>
        <taxon>Candidatus Obscuribacterales</taxon>
        <taxon>Candidatus Obscuribacteraceae</taxon>
        <taxon>Candidatus Obscuribacter</taxon>
    </lineage>
</organism>
<dbReference type="CDD" id="cd06257">
    <property type="entry name" value="DnaJ"/>
    <property type="match status" value="1"/>
</dbReference>
<dbReference type="PANTHER" id="PTHR44240:SF10">
    <property type="entry name" value="J DOMAIN-CONTAINING PROTEIN"/>
    <property type="match status" value="1"/>
</dbReference>
<dbReference type="Gene3D" id="1.10.287.110">
    <property type="entry name" value="DnaJ domain"/>
    <property type="match status" value="1"/>
</dbReference>
<name>A0A8J7PIE4_9BACT</name>
<feature type="domain" description="J" evidence="1">
    <location>
        <begin position="7"/>
        <end position="78"/>
    </location>
</feature>
<reference evidence="2" key="1">
    <citation type="submission" date="2021-02" db="EMBL/GenBank/DDBJ databases">
        <title>Genome-Resolved Metagenomics of a Microbial Community Performing Photosynthetic Biological Nutrient Removal.</title>
        <authorList>
            <person name="Mcdaniel E.A."/>
        </authorList>
    </citation>
    <scope>NUCLEOTIDE SEQUENCE</scope>
    <source>
        <strain evidence="2">UWPOB_OBS1</strain>
    </source>
</reference>
<dbReference type="InterPro" id="IPR052276">
    <property type="entry name" value="Diphthamide-biosynth_chaperone"/>
</dbReference>
<dbReference type="Pfam" id="PF00226">
    <property type="entry name" value="DnaJ"/>
    <property type="match status" value="1"/>
</dbReference>
<dbReference type="SUPFAM" id="SSF46565">
    <property type="entry name" value="Chaperone J-domain"/>
    <property type="match status" value="1"/>
</dbReference>
<evidence type="ECO:0000259" key="1">
    <source>
        <dbReference type="PROSITE" id="PS50076"/>
    </source>
</evidence>
<comment type="caution">
    <text evidence="2">The sequence shown here is derived from an EMBL/GenBank/DDBJ whole genome shotgun (WGS) entry which is preliminary data.</text>
</comment>
<accession>A0A8J7PIE4</accession>
<dbReference type="EMBL" id="JAFLCK010000014">
    <property type="protein sequence ID" value="MBN8660918.1"/>
    <property type="molecule type" value="Genomic_DNA"/>
</dbReference>
<proteinExistence type="predicted"/>
<evidence type="ECO:0000313" key="3">
    <source>
        <dbReference type="Proteomes" id="UP000664277"/>
    </source>
</evidence>